<evidence type="ECO:0000256" key="1">
    <source>
        <dbReference type="SAM" id="MobiDB-lite"/>
    </source>
</evidence>
<feature type="region of interest" description="Disordered" evidence="1">
    <location>
        <begin position="83"/>
        <end position="107"/>
    </location>
</feature>
<evidence type="ECO:0000313" key="2">
    <source>
        <dbReference type="EMBL" id="KAJ1216481.1"/>
    </source>
</evidence>
<dbReference type="AlphaFoldDB" id="A0AAV7WUT7"/>
<gene>
    <name evidence="2" type="ORF">NDU88_004082</name>
</gene>
<feature type="compositionally biased region" description="Low complexity" evidence="1">
    <location>
        <begin position="85"/>
        <end position="103"/>
    </location>
</feature>
<proteinExistence type="predicted"/>
<organism evidence="2 3">
    <name type="scientific">Pleurodeles waltl</name>
    <name type="common">Iberian ribbed newt</name>
    <dbReference type="NCBI Taxonomy" id="8319"/>
    <lineage>
        <taxon>Eukaryota</taxon>
        <taxon>Metazoa</taxon>
        <taxon>Chordata</taxon>
        <taxon>Craniata</taxon>
        <taxon>Vertebrata</taxon>
        <taxon>Euteleostomi</taxon>
        <taxon>Amphibia</taxon>
        <taxon>Batrachia</taxon>
        <taxon>Caudata</taxon>
        <taxon>Salamandroidea</taxon>
        <taxon>Salamandridae</taxon>
        <taxon>Pleurodelinae</taxon>
        <taxon>Pleurodeles</taxon>
    </lineage>
</organism>
<reference evidence="2" key="1">
    <citation type="journal article" date="2022" name="bioRxiv">
        <title>Sequencing and chromosome-scale assembly of the giantPleurodeles waltlgenome.</title>
        <authorList>
            <person name="Brown T."/>
            <person name="Elewa A."/>
            <person name="Iarovenko S."/>
            <person name="Subramanian E."/>
            <person name="Araus A.J."/>
            <person name="Petzold A."/>
            <person name="Susuki M."/>
            <person name="Suzuki K.-i.T."/>
            <person name="Hayashi T."/>
            <person name="Toyoda A."/>
            <person name="Oliveira C."/>
            <person name="Osipova E."/>
            <person name="Leigh N.D."/>
            <person name="Simon A."/>
            <person name="Yun M.H."/>
        </authorList>
    </citation>
    <scope>NUCLEOTIDE SEQUENCE</scope>
    <source>
        <strain evidence="2">20211129_DDA</strain>
        <tissue evidence="2">Liver</tissue>
    </source>
</reference>
<dbReference type="Proteomes" id="UP001066276">
    <property type="component" value="Chromosome 1_1"/>
</dbReference>
<evidence type="ECO:0000313" key="3">
    <source>
        <dbReference type="Proteomes" id="UP001066276"/>
    </source>
</evidence>
<name>A0AAV7WUT7_PLEWA</name>
<keyword evidence="3" id="KW-1185">Reference proteome</keyword>
<accession>A0AAV7WUT7</accession>
<sequence>MAQPRTPAGTEAPVPHRRILLRHAGVQCYWAAALSGKSCSPRLFLIAAPSSFLVGSQLGHPARRALCNRALFSACRSCGPPSGWAPPARASARDGPPGGAPAALRHHRPPWGVPPYLHAGIGSPDRRSARLRAGSMSLSLTGPRTSHGVGRV</sequence>
<comment type="caution">
    <text evidence="2">The sequence shown here is derived from an EMBL/GenBank/DDBJ whole genome shotgun (WGS) entry which is preliminary data.</text>
</comment>
<dbReference type="EMBL" id="JANPWB010000001">
    <property type="protein sequence ID" value="KAJ1216481.1"/>
    <property type="molecule type" value="Genomic_DNA"/>
</dbReference>
<protein>
    <submittedName>
        <fullName evidence="2">Uncharacterized protein</fullName>
    </submittedName>
</protein>